<keyword evidence="3" id="KW-1015">Disulfide bond</keyword>
<evidence type="ECO:0000313" key="8">
    <source>
        <dbReference type="EMBL" id="KAK1748141.1"/>
    </source>
</evidence>
<keyword evidence="4 8" id="KW-0645">Protease</keyword>
<feature type="chain" id="PRO_5042238371" evidence="6">
    <location>
        <begin position="32"/>
        <end position="658"/>
    </location>
</feature>
<evidence type="ECO:0000256" key="5">
    <source>
        <dbReference type="SAM" id="MobiDB-lite"/>
    </source>
</evidence>
<dbReference type="PROSITE" id="PS00135">
    <property type="entry name" value="TRYPSIN_SER"/>
    <property type="match status" value="1"/>
</dbReference>
<keyword evidence="4 8" id="KW-0378">Hydrolase</keyword>
<dbReference type="PROSITE" id="PS00134">
    <property type="entry name" value="TRYPSIN_HIS"/>
    <property type="match status" value="1"/>
</dbReference>
<dbReference type="InterPro" id="IPR009003">
    <property type="entry name" value="Peptidase_S1_PA"/>
</dbReference>
<evidence type="ECO:0000256" key="3">
    <source>
        <dbReference type="ARBA" id="ARBA00023157"/>
    </source>
</evidence>
<reference evidence="8" key="1">
    <citation type="submission" date="2023-06" db="EMBL/GenBank/DDBJ databases">
        <title>Survivors Of The Sea: Transcriptome response of Skeletonema marinoi to long-term dormancy.</title>
        <authorList>
            <person name="Pinder M.I.M."/>
            <person name="Kourtchenko O."/>
            <person name="Robertson E.K."/>
            <person name="Larsson T."/>
            <person name="Maumus F."/>
            <person name="Osuna-Cruz C.M."/>
            <person name="Vancaester E."/>
            <person name="Stenow R."/>
            <person name="Vandepoele K."/>
            <person name="Ploug H."/>
            <person name="Bruchert V."/>
            <person name="Godhe A."/>
            <person name="Topel M."/>
        </authorList>
    </citation>
    <scope>NUCLEOTIDE SEQUENCE</scope>
    <source>
        <strain evidence="8">R05AC</strain>
    </source>
</reference>
<keyword evidence="4" id="KW-0720">Serine protease</keyword>
<dbReference type="PANTHER" id="PTHR24276">
    <property type="entry name" value="POLYSERASE-RELATED"/>
    <property type="match status" value="1"/>
</dbReference>
<name>A0AAD8YN27_9STRA</name>
<dbReference type="FunFam" id="2.40.10.10:FF:000068">
    <property type="entry name" value="transmembrane protease serine 2"/>
    <property type="match status" value="1"/>
</dbReference>
<feature type="compositionally biased region" description="Low complexity" evidence="5">
    <location>
        <begin position="570"/>
        <end position="585"/>
    </location>
</feature>
<proteinExistence type="inferred from homology"/>
<keyword evidence="2" id="KW-0843">Virulence</keyword>
<evidence type="ECO:0000313" key="9">
    <source>
        <dbReference type="Proteomes" id="UP001224775"/>
    </source>
</evidence>
<feature type="compositionally biased region" description="Pro residues" evidence="5">
    <location>
        <begin position="323"/>
        <end position="341"/>
    </location>
</feature>
<keyword evidence="9" id="KW-1185">Reference proteome</keyword>
<keyword evidence="6" id="KW-0732">Signal</keyword>
<dbReference type="Gene3D" id="2.40.10.10">
    <property type="entry name" value="Trypsin-like serine proteases"/>
    <property type="match status" value="1"/>
</dbReference>
<gene>
    <name evidence="8" type="ORF">QTG54_000080</name>
</gene>
<dbReference type="FunFam" id="2.40.10.10:FF:000002">
    <property type="entry name" value="Transmembrane protease serine"/>
    <property type="match status" value="1"/>
</dbReference>
<dbReference type="CDD" id="cd00190">
    <property type="entry name" value="Tryp_SPc"/>
    <property type="match status" value="1"/>
</dbReference>
<comment type="similarity">
    <text evidence="1">Belongs to the peptidase S1 family.</text>
</comment>
<dbReference type="InterPro" id="IPR001254">
    <property type="entry name" value="Trypsin_dom"/>
</dbReference>
<feature type="region of interest" description="Disordered" evidence="5">
    <location>
        <begin position="318"/>
        <end position="342"/>
    </location>
</feature>
<dbReference type="InterPro" id="IPR050430">
    <property type="entry name" value="Peptidase_S1"/>
</dbReference>
<feature type="domain" description="Peptidase S1" evidence="7">
    <location>
        <begin position="54"/>
        <end position="302"/>
    </location>
</feature>
<dbReference type="EC" id="3.4.21.-" evidence="8"/>
<evidence type="ECO:0000256" key="6">
    <source>
        <dbReference type="SAM" id="SignalP"/>
    </source>
</evidence>
<comment type="caution">
    <text evidence="8">The sequence shown here is derived from an EMBL/GenBank/DDBJ whole genome shotgun (WGS) entry which is preliminary data.</text>
</comment>
<dbReference type="InterPro" id="IPR018114">
    <property type="entry name" value="TRYPSIN_HIS"/>
</dbReference>
<evidence type="ECO:0000256" key="2">
    <source>
        <dbReference type="ARBA" id="ARBA00023026"/>
    </source>
</evidence>
<dbReference type="Pfam" id="PF00089">
    <property type="entry name" value="Trypsin"/>
    <property type="match status" value="1"/>
</dbReference>
<dbReference type="EMBL" id="JATAAI010000001">
    <property type="protein sequence ID" value="KAK1748141.1"/>
    <property type="molecule type" value="Genomic_DNA"/>
</dbReference>
<dbReference type="SMART" id="SM00020">
    <property type="entry name" value="Tryp_SPc"/>
    <property type="match status" value="1"/>
</dbReference>
<dbReference type="InterPro" id="IPR033116">
    <property type="entry name" value="TRYPSIN_SER"/>
</dbReference>
<dbReference type="GO" id="GO:0004252">
    <property type="term" value="F:serine-type endopeptidase activity"/>
    <property type="evidence" value="ECO:0007669"/>
    <property type="project" value="InterPro"/>
</dbReference>
<evidence type="ECO:0000256" key="1">
    <source>
        <dbReference type="ARBA" id="ARBA00007664"/>
    </source>
</evidence>
<feature type="region of interest" description="Disordered" evidence="5">
    <location>
        <begin position="570"/>
        <end position="599"/>
    </location>
</feature>
<protein>
    <submittedName>
        <fullName evidence="8">Trypsin-like serine protease</fullName>
        <ecNumber evidence="8">3.4.21.-</ecNumber>
    </submittedName>
</protein>
<dbReference type="PRINTS" id="PR00722">
    <property type="entry name" value="CHYMOTRYPSIN"/>
</dbReference>
<evidence type="ECO:0000259" key="7">
    <source>
        <dbReference type="PROSITE" id="PS50240"/>
    </source>
</evidence>
<feature type="compositionally biased region" description="Polar residues" evidence="5">
    <location>
        <begin position="586"/>
        <end position="599"/>
    </location>
</feature>
<organism evidence="8 9">
    <name type="scientific">Skeletonema marinoi</name>
    <dbReference type="NCBI Taxonomy" id="267567"/>
    <lineage>
        <taxon>Eukaryota</taxon>
        <taxon>Sar</taxon>
        <taxon>Stramenopiles</taxon>
        <taxon>Ochrophyta</taxon>
        <taxon>Bacillariophyta</taxon>
        <taxon>Coscinodiscophyceae</taxon>
        <taxon>Thalassiosirophycidae</taxon>
        <taxon>Thalassiosirales</taxon>
        <taxon>Skeletonemataceae</taxon>
        <taxon>Skeletonema</taxon>
        <taxon>Skeletonema marinoi-dohrnii complex</taxon>
    </lineage>
</organism>
<dbReference type="GO" id="GO:0006508">
    <property type="term" value="P:proteolysis"/>
    <property type="evidence" value="ECO:0007669"/>
    <property type="project" value="UniProtKB-KW"/>
</dbReference>
<sequence>MKSLPSFKLPLMAPALLLLLCCIHFFTLTYAQTSHHQDDNNHRTLNLFQKETRIINGIEATPSRYPYMVSLQYAGSHFCGGTLIAPDIVLSAGHCSGVEQDLNIYRVVVGRYDLTETWKGRSIKMKSEVLHPQYNEESVDNDFNIIVLAEKIREEEGIRFVKLNSDEAVPVVGAATNVMGWGDTNPIKGETEVSDVLMETEVFAVSNEECEMSKGTVATSEFGQVFADLQGQITDSMLCAWAKDTDGCQGDSGGPLVVTGNAPDQDLLVGVVSWGLGCAEEEFPGVYSRVSAQHDWIREQVCGLSTEPPDYLQCTGQMKFTAPPSPRPTTPKPTAPLPTYSPLPDGRKRLLVVVTLDRYPEDTGWSLATLDGSDVIYENPIGTYEGYDKFKSYEYNFEVDGNLFYQLKVKDHFADGFGGTIDVHDGAVISSKTRIVHEPGFSEVSGKEVSHVFFVGEVPENMLTLVLDFDDWAEEVAFELKDSRGNMLALEWFGSFPSGTESATVKIPIYSFDTGDQIYNLTFWDSGSDGFCCGGGYTLFLGSPEENNMLKRGGDYGAGEKFQFIIEGSAPSMSPSSSPSARPSMQPTNVPTVSQQPSTTMKPTFAQVRNPTEVIAQVSENDGGSINPPSSAGVQNWRGRVHLVYVLGSATSLLLILV</sequence>
<dbReference type="AlphaFoldDB" id="A0AAD8YN27"/>
<evidence type="ECO:0000256" key="4">
    <source>
        <dbReference type="RuleBase" id="RU363034"/>
    </source>
</evidence>
<dbReference type="PANTHER" id="PTHR24276:SF91">
    <property type="entry name" value="AT26814P-RELATED"/>
    <property type="match status" value="1"/>
</dbReference>
<feature type="signal peptide" evidence="6">
    <location>
        <begin position="1"/>
        <end position="31"/>
    </location>
</feature>
<dbReference type="PROSITE" id="PS50240">
    <property type="entry name" value="TRYPSIN_DOM"/>
    <property type="match status" value="1"/>
</dbReference>
<dbReference type="Proteomes" id="UP001224775">
    <property type="component" value="Unassembled WGS sequence"/>
</dbReference>
<dbReference type="SUPFAM" id="SSF50494">
    <property type="entry name" value="Trypsin-like serine proteases"/>
    <property type="match status" value="1"/>
</dbReference>
<dbReference type="InterPro" id="IPR043504">
    <property type="entry name" value="Peptidase_S1_PA_chymotrypsin"/>
</dbReference>
<dbReference type="InterPro" id="IPR001314">
    <property type="entry name" value="Peptidase_S1A"/>
</dbReference>
<accession>A0AAD8YN27</accession>